<evidence type="ECO:0000313" key="3">
    <source>
        <dbReference type="Proteomes" id="UP001215280"/>
    </source>
</evidence>
<comment type="caution">
    <text evidence="2">The sequence shown here is derived from an EMBL/GenBank/DDBJ whole genome shotgun (WGS) entry which is preliminary data.</text>
</comment>
<dbReference type="GO" id="GO:0005634">
    <property type="term" value="C:nucleus"/>
    <property type="evidence" value="ECO:0007669"/>
    <property type="project" value="TreeGrafter"/>
</dbReference>
<reference evidence="2" key="1">
    <citation type="submission" date="2023-03" db="EMBL/GenBank/DDBJ databases">
        <title>Massive genome expansion in bonnet fungi (Mycena s.s.) driven by repeated elements and novel gene families across ecological guilds.</title>
        <authorList>
            <consortium name="Lawrence Berkeley National Laboratory"/>
            <person name="Harder C.B."/>
            <person name="Miyauchi S."/>
            <person name="Viragh M."/>
            <person name="Kuo A."/>
            <person name="Thoen E."/>
            <person name="Andreopoulos B."/>
            <person name="Lu D."/>
            <person name="Skrede I."/>
            <person name="Drula E."/>
            <person name="Henrissat B."/>
            <person name="Morin E."/>
            <person name="Kohler A."/>
            <person name="Barry K."/>
            <person name="LaButti K."/>
            <person name="Morin E."/>
            <person name="Salamov A."/>
            <person name="Lipzen A."/>
            <person name="Mereny Z."/>
            <person name="Hegedus B."/>
            <person name="Baldrian P."/>
            <person name="Stursova M."/>
            <person name="Weitz H."/>
            <person name="Taylor A."/>
            <person name="Grigoriev I.V."/>
            <person name="Nagy L.G."/>
            <person name="Martin F."/>
            <person name="Kauserud H."/>
        </authorList>
    </citation>
    <scope>NUCLEOTIDE SEQUENCE</scope>
    <source>
        <strain evidence="2">CBHHK188m</strain>
    </source>
</reference>
<evidence type="ECO:0000256" key="1">
    <source>
        <dbReference type="ARBA" id="ARBA00010105"/>
    </source>
</evidence>
<evidence type="ECO:0000313" key="2">
    <source>
        <dbReference type="EMBL" id="KAJ7783821.1"/>
    </source>
</evidence>
<dbReference type="InterPro" id="IPR003226">
    <property type="entry name" value="MYG1_exonuclease"/>
</dbReference>
<accession>A0AAD7KFX7</accession>
<dbReference type="AlphaFoldDB" id="A0AAD7KFX7"/>
<dbReference type="Pfam" id="PF03690">
    <property type="entry name" value="MYG1_exonuc"/>
    <property type="match status" value="1"/>
</dbReference>
<proteinExistence type="inferred from homology"/>
<dbReference type="EMBL" id="JARJLG010000002">
    <property type="protein sequence ID" value="KAJ7783821.1"/>
    <property type="molecule type" value="Genomic_DNA"/>
</dbReference>
<gene>
    <name evidence="2" type="ORF">DFH07DRAFT_864733</name>
</gene>
<keyword evidence="2" id="KW-0378">Hydrolase</keyword>
<dbReference type="PANTHER" id="PTHR11215">
    <property type="entry name" value="METAL DEPENDENT HYDROLASE - RELATED"/>
    <property type="match status" value="1"/>
</dbReference>
<protein>
    <submittedName>
        <fullName evidence="2">Metal-dependent protein hydrolase</fullName>
    </submittedName>
</protein>
<keyword evidence="3" id="KW-1185">Reference proteome</keyword>
<dbReference type="GO" id="GO:0005737">
    <property type="term" value="C:cytoplasm"/>
    <property type="evidence" value="ECO:0007669"/>
    <property type="project" value="TreeGrafter"/>
</dbReference>
<dbReference type="Proteomes" id="UP001215280">
    <property type="component" value="Unassembled WGS sequence"/>
</dbReference>
<dbReference type="PANTHER" id="PTHR11215:SF1">
    <property type="entry name" value="MYG1 EXONUCLEASE"/>
    <property type="match status" value="1"/>
</dbReference>
<comment type="similarity">
    <text evidence="1">Belongs to the MYG1 family.</text>
</comment>
<name>A0AAD7KFX7_9AGAR</name>
<dbReference type="GO" id="GO:0016787">
    <property type="term" value="F:hydrolase activity"/>
    <property type="evidence" value="ECO:0007669"/>
    <property type="project" value="UniProtKB-KW"/>
</dbReference>
<sequence>MSSVPQAKKQKLDQPKVIGTHNGTFHCDEALAVFLLRQTATYRDSGKGDILCGSTSIKPDPAVLETCDIVVDVGAVYDESKQLFDHHQRGFTEVFGHGFETKLSSAGLVFKHFGKEVIVNKTQLPVDDAKVTTLWLKMYKEFIEAIDGIDNGISQYPSDIKPKYKSRTDLSSRVGALNPVWNQPSSPEILDAQFAKASALTGEEFLGKLGFYANAWLPARDLLVASIESSKQIDPTGKIIVLEQFLPWKEHLFDLEAESAMPESDKAIYVVYADDGGSWRVQAVPVSSESFDSRKALPEVWRGLRDDTLSAASGIEGCVFVHASGFIGGNKTKEGAMQLAKAALAM</sequence>
<organism evidence="2 3">
    <name type="scientific">Mycena maculata</name>
    <dbReference type="NCBI Taxonomy" id="230809"/>
    <lineage>
        <taxon>Eukaryota</taxon>
        <taxon>Fungi</taxon>
        <taxon>Dikarya</taxon>
        <taxon>Basidiomycota</taxon>
        <taxon>Agaricomycotina</taxon>
        <taxon>Agaricomycetes</taxon>
        <taxon>Agaricomycetidae</taxon>
        <taxon>Agaricales</taxon>
        <taxon>Marasmiineae</taxon>
        <taxon>Mycenaceae</taxon>
        <taxon>Mycena</taxon>
    </lineage>
</organism>